<dbReference type="InterPro" id="IPR038743">
    <property type="entry name" value="YjgH-like"/>
</dbReference>
<dbReference type="InterPro" id="IPR006175">
    <property type="entry name" value="YjgF/YER057c/UK114"/>
</dbReference>
<gene>
    <name evidence="2" type="ORF">JYU29_13790</name>
</gene>
<evidence type="ECO:0000313" key="2">
    <source>
        <dbReference type="EMBL" id="MBS9721757.1"/>
    </source>
</evidence>
<reference evidence="2 3" key="1">
    <citation type="submission" date="2021-03" db="EMBL/GenBank/DDBJ databases">
        <title>Tianweitania aestuarii sp. nov., isolated from a tidal flat.</title>
        <authorList>
            <person name="Park S."/>
            <person name="Yoon J.-H."/>
        </authorList>
    </citation>
    <scope>NUCLEOTIDE SEQUENCE [LARGE SCALE GENOMIC DNA]</scope>
    <source>
        <strain evidence="2 3">BSSL-BM11</strain>
    </source>
</reference>
<dbReference type="PANTHER" id="PTHR11803">
    <property type="entry name" value="2-IMINOBUTANOATE/2-IMINOPROPANOATE DEAMINASE RIDA"/>
    <property type="match status" value="1"/>
</dbReference>
<feature type="compositionally biased region" description="Basic and acidic residues" evidence="1">
    <location>
        <begin position="162"/>
        <end position="171"/>
    </location>
</feature>
<comment type="caution">
    <text evidence="2">The sequence shown here is derived from an EMBL/GenBank/DDBJ whole genome shotgun (WGS) entry which is preliminary data.</text>
</comment>
<dbReference type="Gene3D" id="3.30.1330.40">
    <property type="entry name" value="RutC-like"/>
    <property type="match status" value="1"/>
</dbReference>
<dbReference type="PANTHER" id="PTHR11803:SF44">
    <property type="entry name" value="RUTC FAMILY PROTEIN YJGH"/>
    <property type="match status" value="1"/>
</dbReference>
<keyword evidence="3" id="KW-1185">Reference proteome</keyword>
<organism evidence="2 3">
    <name type="scientific">Tianweitania aestuarii</name>
    <dbReference type="NCBI Taxonomy" id="2814886"/>
    <lineage>
        <taxon>Bacteria</taxon>
        <taxon>Pseudomonadati</taxon>
        <taxon>Pseudomonadota</taxon>
        <taxon>Alphaproteobacteria</taxon>
        <taxon>Hyphomicrobiales</taxon>
        <taxon>Phyllobacteriaceae</taxon>
        <taxon>Tianweitania</taxon>
    </lineage>
</organism>
<dbReference type="EMBL" id="JAFMNX010000003">
    <property type="protein sequence ID" value="MBS9721757.1"/>
    <property type="molecule type" value="Genomic_DNA"/>
</dbReference>
<accession>A0ABS5RZM9</accession>
<dbReference type="CDD" id="cd02198">
    <property type="entry name" value="YjgH_like"/>
    <property type="match status" value="1"/>
</dbReference>
<proteinExistence type="predicted"/>
<feature type="compositionally biased region" description="Low complexity" evidence="1">
    <location>
        <begin position="174"/>
        <end position="185"/>
    </location>
</feature>
<evidence type="ECO:0000256" key="1">
    <source>
        <dbReference type="SAM" id="MobiDB-lite"/>
    </source>
</evidence>
<dbReference type="InterPro" id="IPR035959">
    <property type="entry name" value="RutC-like_sf"/>
</dbReference>
<dbReference type="SUPFAM" id="SSF55298">
    <property type="entry name" value="YjgF-like"/>
    <property type="match status" value="1"/>
</dbReference>
<feature type="region of interest" description="Disordered" evidence="1">
    <location>
        <begin position="158"/>
        <end position="185"/>
    </location>
</feature>
<dbReference type="Pfam" id="PF01042">
    <property type="entry name" value="Ribonuc_L-PSP"/>
    <property type="match status" value="1"/>
</dbReference>
<protein>
    <submittedName>
        <fullName evidence="2">RidA family protein</fullName>
    </submittedName>
</protein>
<sequence>MTKRDAVFPAERQDLYERNGYSAAIRSGDLLFVSGQVGSRPDGEPEPELEAQIERAFANLKATLAAAGCTFDDIVDVTTFHTDPQKQFDTIMKVKNQAFPTKPYPNWTAVGVTWLAGYDFEIKVIARIPKRRQKPPDAITVLEPERVSRSCACARKAPAGDARCHSRDARRSRLAGLRSAPNEIR</sequence>
<evidence type="ECO:0000313" key="3">
    <source>
        <dbReference type="Proteomes" id="UP001297272"/>
    </source>
</evidence>
<dbReference type="Proteomes" id="UP001297272">
    <property type="component" value="Unassembled WGS sequence"/>
</dbReference>
<name>A0ABS5RZM9_9HYPH</name>